<feature type="compositionally biased region" description="Acidic residues" evidence="1">
    <location>
        <begin position="46"/>
        <end position="55"/>
    </location>
</feature>
<evidence type="ECO:0000313" key="3">
    <source>
        <dbReference type="Proteomes" id="UP001499884"/>
    </source>
</evidence>
<dbReference type="Proteomes" id="UP001499884">
    <property type="component" value="Unassembled WGS sequence"/>
</dbReference>
<comment type="caution">
    <text evidence="2">The sequence shown here is derived from an EMBL/GenBank/DDBJ whole genome shotgun (WGS) entry which is preliminary data.</text>
</comment>
<accession>A0ABP7DKG6</accession>
<organism evidence="2 3">
    <name type="scientific">Streptomyces tremellae</name>
    <dbReference type="NCBI Taxonomy" id="1124239"/>
    <lineage>
        <taxon>Bacteria</taxon>
        <taxon>Bacillati</taxon>
        <taxon>Actinomycetota</taxon>
        <taxon>Actinomycetes</taxon>
        <taxon>Kitasatosporales</taxon>
        <taxon>Streptomycetaceae</taxon>
        <taxon>Streptomyces</taxon>
    </lineage>
</organism>
<evidence type="ECO:0000256" key="1">
    <source>
        <dbReference type="SAM" id="MobiDB-lite"/>
    </source>
</evidence>
<gene>
    <name evidence="2" type="ORF">GCM10023082_01130</name>
</gene>
<proteinExistence type="predicted"/>
<name>A0ABP7DKG6_9ACTN</name>
<feature type="region of interest" description="Disordered" evidence="1">
    <location>
        <begin position="1"/>
        <end position="55"/>
    </location>
</feature>
<evidence type="ECO:0000313" key="2">
    <source>
        <dbReference type="EMBL" id="GAA3706935.1"/>
    </source>
</evidence>
<keyword evidence="3" id="KW-1185">Reference proteome</keyword>
<sequence length="55" mass="5746">MAVYDRPQSKGVAFGSSSAAPARDRGLTAQRRAPERGTPAQGAVVGEEETLALNF</sequence>
<protein>
    <submittedName>
        <fullName evidence="2">Uncharacterized protein</fullName>
    </submittedName>
</protein>
<reference evidence="3" key="1">
    <citation type="journal article" date="2019" name="Int. J. Syst. Evol. Microbiol.">
        <title>The Global Catalogue of Microorganisms (GCM) 10K type strain sequencing project: providing services to taxonomists for standard genome sequencing and annotation.</title>
        <authorList>
            <consortium name="The Broad Institute Genomics Platform"/>
            <consortium name="The Broad Institute Genome Sequencing Center for Infectious Disease"/>
            <person name="Wu L."/>
            <person name="Ma J."/>
        </authorList>
    </citation>
    <scope>NUCLEOTIDE SEQUENCE [LARGE SCALE GENOMIC DNA]</scope>
    <source>
        <strain evidence="3">JCM 30846</strain>
    </source>
</reference>
<dbReference type="EMBL" id="BAABEP010000001">
    <property type="protein sequence ID" value="GAA3706935.1"/>
    <property type="molecule type" value="Genomic_DNA"/>
</dbReference>